<proteinExistence type="predicted"/>
<protein>
    <submittedName>
        <fullName evidence="1">Uncharacterized protein</fullName>
    </submittedName>
</protein>
<keyword evidence="2" id="KW-1185">Reference proteome</keyword>
<gene>
    <name evidence="1" type="ORF">JMJ56_19350</name>
</gene>
<dbReference type="RefSeq" id="WP_202833416.1">
    <property type="nucleotide sequence ID" value="NZ_JAETWB010000011.1"/>
</dbReference>
<evidence type="ECO:0000313" key="1">
    <source>
        <dbReference type="EMBL" id="MBL6080177.1"/>
    </source>
</evidence>
<organism evidence="1 2">
    <name type="scientific">Belnapia arida</name>
    <dbReference type="NCBI Taxonomy" id="2804533"/>
    <lineage>
        <taxon>Bacteria</taxon>
        <taxon>Pseudomonadati</taxon>
        <taxon>Pseudomonadota</taxon>
        <taxon>Alphaproteobacteria</taxon>
        <taxon>Acetobacterales</taxon>
        <taxon>Roseomonadaceae</taxon>
        <taxon>Belnapia</taxon>
    </lineage>
</organism>
<name>A0ABS1U659_9PROT</name>
<accession>A0ABS1U659</accession>
<reference evidence="1 2" key="1">
    <citation type="submission" date="2021-01" db="EMBL/GenBank/DDBJ databases">
        <title>Belnapia mucosa sp. nov. and Belnapia arida sp. nov., isolated from the Tabernas Desert (Almeria, Spain).</title>
        <authorList>
            <person name="Molina-Menor E."/>
            <person name="Vidal-Verdu A."/>
            <person name="Calonge A."/>
            <person name="Satari L."/>
            <person name="Pereto J."/>
            <person name="Porcar M."/>
        </authorList>
    </citation>
    <scope>NUCLEOTIDE SEQUENCE [LARGE SCALE GENOMIC DNA]</scope>
    <source>
        <strain evidence="1 2">T18</strain>
    </source>
</reference>
<dbReference type="Proteomes" id="UP000660885">
    <property type="component" value="Unassembled WGS sequence"/>
</dbReference>
<sequence length="71" mass="7725">MDDHQQRSGPGQVRGTSCALPGFARMSGAEVRDLRFFVAPQRLLSLRRMLVAGLFQPLPIGRQDASNDNGG</sequence>
<comment type="caution">
    <text evidence="1">The sequence shown here is derived from an EMBL/GenBank/DDBJ whole genome shotgun (WGS) entry which is preliminary data.</text>
</comment>
<evidence type="ECO:0000313" key="2">
    <source>
        <dbReference type="Proteomes" id="UP000660885"/>
    </source>
</evidence>
<dbReference type="EMBL" id="JAETWB010000011">
    <property type="protein sequence ID" value="MBL6080177.1"/>
    <property type="molecule type" value="Genomic_DNA"/>
</dbReference>